<dbReference type="EMBL" id="BAABKP010000001">
    <property type="protein sequence ID" value="GAA4789057.1"/>
    <property type="molecule type" value="Genomic_DNA"/>
</dbReference>
<sequence length="143" mass="16033">MNENPIKTLNEDRCWELLNQHQVGRLALAAGGEIDIYPVNFVVHERKIYFRTAAGQKLSEVVISRKAAFEIDEIVDGVARSVVVRGNAHWLTSEADMSAVESLRLKAFAPTYKTNWVEIEPTGVSGREFEIGDEPDYDELIVG</sequence>
<dbReference type="InterPro" id="IPR024747">
    <property type="entry name" value="Pyridox_Oxase-rel"/>
</dbReference>
<dbReference type="InterPro" id="IPR012349">
    <property type="entry name" value="Split_barrel_FMN-bd"/>
</dbReference>
<dbReference type="Gene3D" id="2.30.110.10">
    <property type="entry name" value="Electron Transport, Fmn-binding Protein, Chain A"/>
    <property type="match status" value="1"/>
</dbReference>
<dbReference type="RefSeq" id="WP_251379341.1">
    <property type="nucleotide sequence ID" value="NZ_BAABKP010000001.1"/>
</dbReference>
<evidence type="ECO:0000313" key="2">
    <source>
        <dbReference type="Proteomes" id="UP001500187"/>
    </source>
</evidence>
<dbReference type="Proteomes" id="UP001500187">
    <property type="component" value="Unassembled WGS sequence"/>
</dbReference>
<dbReference type="Pfam" id="PF12900">
    <property type="entry name" value="Pyridox_ox_2"/>
    <property type="match status" value="1"/>
</dbReference>
<protein>
    <submittedName>
        <fullName evidence="1">Pyridoxamine 5'-phosphate oxidase family protein</fullName>
    </submittedName>
</protein>
<accession>A0ABP9B0Y5</accession>
<dbReference type="SUPFAM" id="SSF50475">
    <property type="entry name" value="FMN-binding split barrel"/>
    <property type="match status" value="1"/>
</dbReference>
<reference evidence="2" key="1">
    <citation type="journal article" date="2019" name="Int. J. Syst. Evol. Microbiol.">
        <title>The Global Catalogue of Microorganisms (GCM) 10K type strain sequencing project: providing services to taxonomists for standard genome sequencing and annotation.</title>
        <authorList>
            <consortium name="The Broad Institute Genomics Platform"/>
            <consortium name="The Broad Institute Genome Sequencing Center for Infectious Disease"/>
            <person name="Wu L."/>
            <person name="Ma J."/>
        </authorList>
    </citation>
    <scope>NUCLEOTIDE SEQUENCE [LARGE SCALE GENOMIC DNA]</scope>
    <source>
        <strain evidence="2">JCM 18541</strain>
    </source>
</reference>
<organism evidence="1 2">
    <name type="scientific">Rothia endophytica</name>
    <dbReference type="NCBI Taxonomy" id="1324766"/>
    <lineage>
        <taxon>Bacteria</taxon>
        <taxon>Bacillati</taxon>
        <taxon>Actinomycetota</taxon>
        <taxon>Actinomycetes</taxon>
        <taxon>Micrococcales</taxon>
        <taxon>Micrococcaceae</taxon>
        <taxon>Rothia</taxon>
    </lineage>
</organism>
<name>A0ABP9B0Y5_9MICC</name>
<gene>
    <name evidence="1" type="ORF">GCM10023352_03610</name>
</gene>
<comment type="caution">
    <text evidence="1">The sequence shown here is derived from an EMBL/GenBank/DDBJ whole genome shotgun (WGS) entry which is preliminary data.</text>
</comment>
<evidence type="ECO:0000313" key="1">
    <source>
        <dbReference type="EMBL" id="GAA4789057.1"/>
    </source>
</evidence>
<proteinExistence type="predicted"/>
<keyword evidence="2" id="KW-1185">Reference proteome</keyword>